<gene>
    <name evidence="5" type="ORF">SAMN04488103_102243</name>
</gene>
<dbReference type="InterPro" id="IPR011042">
    <property type="entry name" value="6-blade_b-propeller_TolB-like"/>
</dbReference>
<evidence type="ECO:0000313" key="5">
    <source>
        <dbReference type="EMBL" id="SEM84945.1"/>
    </source>
</evidence>
<dbReference type="Gene3D" id="2.120.10.30">
    <property type="entry name" value="TolB, C-terminal domain"/>
    <property type="match status" value="1"/>
</dbReference>
<dbReference type="InterPro" id="IPR013658">
    <property type="entry name" value="SGL"/>
</dbReference>
<proteinExistence type="inferred from homology"/>
<dbReference type="InterPro" id="IPR005511">
    <property type="entry name" value="SMP-30"/>
</dbReference>
<evidence type="ECO:0000256" key="1">
    <source>
        <dbReference type="ARBA" id="ARBA00008853"/>
    </source>
</evidence>
<name>A0A1H8BQ19_9RHOB</name>
<evidence type="ECO:0000259" key="4">
    <source>
        <dbReference type="Pfam" id="PF08450"/>
    </source>
</evidence>
<accession>A0A1H8BQ19</accession>
<dbReference type="GO" id="GO:0005509">
    <property type="term" value="F:calcium ion binding"/>
    <property type="evidence" value="ECO:0007669"/>
    <property type="project" value="TreeGrafter"/>
</dbReference>
<dbReference type="SUPFAM" id="SSF63829">
    <property type="entry name" value="Calcium-dependent phosphotriesterase"/>
    <property type="match status" value="1"/>
</dbReference>
<comment type="similarity">
    <text evidence="1">Belongs to the SMP-30/CGR1 family.</text>
</comment>
<evidence type="ECO:0000256" key="3">
    <source>
        <dbReference type="PIRSR" id="PIRSR605511-2"/>
    </source>
</evidence>
<dbReference type="AlphaFoldDB" id="A0A1H8BQ19"/>
<feature type="binding site" evidence="3">
    <location>
        <position position="93"/>
    </location>
    <ligand>
        <name>substrate</name>
    </ligand>
</feature>
<dbReference type="GO" id="GO:0019853">
    <property type="term" value="P:L-ascorbic acid biosynthetic process"/>
    <property type="evidence" value="ECO:0007669"/>
    <property type="project" value="TreeGrafter"/>
</dbReference>
<feature type="domain" description="SMP-30/Gluconolactonase/LRE-like region" evidence="4">
    <location>
        <begin position="10"/>
        <end position="248"/>
    </location>
</feature>
<feature type="binding site" evidence="3">
    <location>
        <position position="140"/>
    </location>
    <ligand>
        <name>a divalent metal cation</name>
        <dbReference type="ChEBI" id="CHEBI:60240"/>
    </ligand>
</feature>
<dbReference type="PANTHER" id="PTHR10907:SF47">
    <property type="entry name" value="REGUCALCIN"/>
    <property type="match status" value="1"/>
</dbReference>
<organism evidence="5 6">
    <name type="scientific">Gemmobacter aquatilis</name>
    <dbReference type="NCBI Taxonomy" id="933059"/>
    <lineage>
        <taxon>Bacteria</taxon>
        <taxon>Pseudomonadati</taxon>
        <taxon>Pseudomonadota</taxon>
        <taxon>Alphaproteobacteria</taxon>
        <taxon>Rhodobacterales</taxon>
        <taxon>Paracoccaceae</taxon>
        <taxon>Gemmobacter</taxon>
    </lineage>
</organism>
<feature type="binding site" evidence="3">
    <location>
        <position position="12"/>
    </location>
    <ligand>
        <name>a divalent metal cation</name>
        <dbReference type="ChEBI" id="CHEBI:60240"/>
    </ligand>
</feature>
<feature type="binding site" evidence="3">
    <location>
        <position position="95"/>
    </location>
    <ligand>
        <name>substrate</name>
    </ligand>
</feature>
<feature type="active site" description="Proton donor/acceptor" evidence="2">
    <location>
        <position position="190"/>
    </location>
</feature>
<protein>
    <submittedName>
        <fullName evidence="5">Sugar lactone lactonase YvrE</fullName>
    </submittedName>
</protein>
<dbReference type="PANTHER" id="PTHR10907">
    <property type="entry name" value="REGUCALCIN"/>
    <property type="match status" value="1"/>
</dbReference>
<reference evidence="5 6" key="1">
    <citation type="submission" date="2016-10" db="EMBL/GenBank/DDBJ databases">
        <authorList>
            <person name="de Groot N.N."/>
        </authorList>
    </citation>
    <scope>NUCLEOTIDE SEQUENCE [LARGE SCALE GENOMIC DNA]</scope>
    <source>
        <strain evidence="5 6">DSM 3857</strain>
    </source>
</reference>
<keyword evidence="6" id="KW-1185">Reference proteome</keyword>
<sequence length="283" mass="30951">MIYDTRMCELGEGPLWHPLRQQLFWFDVTGHRLLSQHRGEALDWRFPEMVSAAGWLSRDVLLIAGERDLFLFDIETEETETLVELEAGNKVTRSNDGRADAQGGFWIGTMGKKAEPGAGAIYRYYDGALRRLYDGISIPNSICFSPDGKVAHFTDTATQRVMRVALDAEGWPRAEPEVYLDFTGQEVWPDGAVIDAEGRMWLALWGGNGVSAFAPDGSLVRHVALEAPHTSCPSFGGADGQTLFCTSALQGMDAGQRAAFPAAGMTFAVPGVARGQAEHQILL</sequence>
<feature type="binding site" evidence="3">
    <location>
        <position position="190"/>
    </location>
    <ligand>
        <name>a divalent metal cation</name>
        <dbReference type="ChEBI" id="CHEBI:60240"/>
    </ligand>
</feature>
<evidence type="ECO:0000256" key="2">
    <source>
        <dbReference type="PIRSR" id="PIRSR605511-1"/>
    </source>
</evidence>
<evidence type="ECO:0000313" key="6">
    <source>
        <dbReference type="Proteomes" id="UP000198761"/>
    </source>
</evidence>
<dbReference type="GO" id="GO:0004341">
    <property type="term" value="F:gluconolactonase activity"/>
    <property type="evidence" value="ECO:0007669"/>
    <property type="project" value="TreeGrafter"/>
</dbReference>
<dbReference type="PRINTS" id="PR01790">
    <property type="entry name" value="SMP30FAMILY"/>
</dbReference>
<dbReference type="STRING" id="933059.SAMN04488103_102243"/>
<dbReference type="Proteomes" id="UP000198761">
    <property type="component" value="Unassembled WGS sequence"/>
</dbReference>
<dbReference type="EMBL" id="FOCE01000002">
    <property type="protein sequence ID" value="SEM84945.1"/>
    <property type="molecule type" value="Genomic_DNA"/>
</dbReference>
<comment type="cofactor">
    <cofactor evidence="3">
        <name>Zn(2+)</name>
        <dbReference type="ChEBI" id="CHEBI:29105"/>
    </cofactor>
    <text evidence="3">Binds 1 divalent metal cation per subunit.</text>
</comment>
<keyword evidence="3" id="KW-0862">Zinc</keyword>
<dbReference type="Pfam" id="PF08450">
    <property type="entry name" value="SGL"/>
    <property type="match status" value="1"/>
</dbReference>
<keyword evidence="3" id="KW-0479">Metal-binding</keyword>